<reference evidence="2" key="1">
    <citation type="submission" date="2022-12" db="EMBL/GenBank/DDBJ databases">
        <authorList>
            <person name="Petersen C."/>
        </authorList>
    </citation>
    <scope>NUCLEOTIDE SEQUENCE</scope>
    <source>
        <strain evidence="2">IBT 29677</strain>
    </source>
</reference>
<feature type="region of interest" description="Disordered" evidence="1">
    <location>
        <begin position="49"/>
        <end position="97"/>
    </location>
</feature>
<protein>
    <submittedName>
        <fullName evidence="2">Uncharacterized protein</fullName>
    </submittedName>
</protein>
<name>A0A9W9VQU3_9EURO</name>
<dbReference type="Proteomes" id="UP001147747">
    <property type="component" value="Unassembled WGS sequence"/>
</dbReference>
<reference evidence="2" key="2">
    <citation type="journal article" date="2023" name="IMA Fungus">
        <title>Comparative genomic study of the Penicillium genus elucidates a diverse pangenome and 15 lateral gene transfer events.</title>
        <authorList>
            <person name="Petersen C."/>
            <person name="Sorensen T."/>
            <person name="Nielsen M.R."/>
            <person name="Sondergaard T.E."/>
            <person name="Sorensen J.L."/>
            <person name="Fitzpatrick D.A."/>
            <person name="Frisvad J.C."/>
            <person name="Nielsen K.L."/>
        </authorList>
    </citation>
    <scope>NUCLEOTIDE SEQUENCE</scope>
    <source>
        <strain evidence="2">IBT 29677</strain>
    </source>
</reference>
<proteinExistence type="predicted"/>
<gene>
    <name evidence="2" type="ORF">N7509_010061</name>
</gene>
<evidence type="ECO:0000313" key="3">
    <source>
        <dbReference type="Proteomes" id="UP001147747"/>
    </source>
</evidence>
<keyword evidence="3" id="KW-1185">Reference proteome</keyword>
<dbReference type="EMBL" id="JAPZBU010000009">
    <property type="protein sequence ID" value="KAJ5387520.1"/>
    <property type="molecule type" value="Genomic_DNA"/>
</dbReference>
<evidence type="ECO:0000256" key="1">
    <source>
        <dbReference type="SAM" id="MobiDB-lite"/>
    </source>
</evidence>
<feature type="compositionally biased region" description="Polar residues" evidence="1">
    <location>
        <begin position="71"/>
        <end position="97"/>
    </location>
</feature>
<accession>A0A9W9VQU3</accession>
<dbReference type="RefSeq" id="XP_056485318.1">
    <property type="nucleotide sequence ID" value="XM_056634698.1"/>
</dbReference>
<comment type="caution">
    <text evidence="2">The sequence shown here is derived from an EMBL/GenBank/DDBJ whole genome shotgun (WGS) entry which is preliminary data.</text>
</comment>
<sequence length="182" mass="20067">MTLLLSVVNLLDFCVKIRKGPQTLAADWYRLRNDPSYQPRPVTLVQITQSTMPTESSSVLPKAEDPKPEGSQESTGARQVDGSSETSEQNSQGPLSQELNTTARAMHDENQWTPSVELHWHELPPAQQLAPANGDDAVEVNEPALSLQVVHDYALLLRDGIAWLGECNVSCSDYRAAFKLGR</sequence>
<dbReference type="AlphaFoldDB" id="A0A9W9VQU3"/>
<evidence type="ECO:0000313" key="2">
    <source>
        <dbReference type="EMBL" id="KAJ5387520.1"/>
    </source>
</evidence>
<feature type="compositionally biased region" description="Polar residues" evidence="1">
    <location>
        <begin position="49"/>
        <end position="59"/>
    </location>
</feature>
<organism evidence="2 3">
    <name type="scientific">Penicillium cosmopolitanum</name>
    <dbReference type="NCBI Taxonomy" id="1131564"/>
    <lineage>
        <taxon>Eukaryota</taxon>
        <taxon>Fungi</taxon>
        <taxon>Dikarya</taxon>
        <taxon>Ascomycota</taxon>
        <taxon>Pezizomycotina</taxon>
        <taxon>Eurotiomycetes</taxon>
        <taxon>Eurotiomycetidae</taxon>
        <taxon>Eurotiales</taxon>
        <taxon>Aspergillaceae</taxon>
        <taxon>Penicillium</taxon>
    </lineage>
</organism>
<dbReference type="GeneID" id="81373678"/>